<feature type="compositionally biased region" description="Acidic residues" evidence="1">
    <location>
        <begin position="304"/>
        <end position="313"/>
    </location>
</feature>
<feature type="compositionally biased region" description="Basic and acidic residues" evidence="1">
    <location>
        <begin position="234"/>
        <end position="244"/>
    </location>
</feature>
<reference evidence="3" key="1">
    <citation type="submission" date="2024-04" db="EMBL/GenBank/DDBJ databases">
        <authorList>
            <consortium name="Molecular Ecology Group"/>
        </authorList>
    </citation>
    <scope>NUCLEOTIDE SEQUENCE</scope>
</reference>
<dbReference type="InterPro" id="IPR037645">
    <property type="entry name" value="KCT2"/>
</dbReference>
<evidence type="ECO:0000256" key="1">
    <source>
        <dbReference type="SAM" id="MobiDB-lite"/>
    </source>
</evidence>
<organism evidence="3 4">
    <name type="scientific">Lasius platythorax</name>
    <dbReference type="NCBI Taxonomy" id="488582"/>
    <lineage>
        <taxon>Eukaryota</taxon>
        <taxon>Metazoa</taxon>
        <taxon>Ecdysozoa</taxon>
        <taxon>Arthropoda</taxon>
        <taxon>Hexapoda</taxon>
        <taxon>Insecta</taxon>
        <taxon>Pterygota</taxon>
        <taxon>Neoptera</taxon>
        <taxon>Endopterygota</taxon>
        <taxon>Hymenoptera</taxon>
        <taxon>Apocrita</taxon>
        <taxon>Aculeata</taxon>
        <taxon>Formicoidea</taxon>
        <taxon>Formicidae</taxon>
        <taxon>Formicinae</taxon>
        <taxon>Lasius</taxon>
        <taxon>Lasius</taxon>
    </lineage>
</organism>
<dbReference type="EMBL" id="OZ034830">
    <property type="protein sequence ID" value="CAL1686752.1"/>
    <property type="molecule type" value="Genomic_DNA"/>
</dbReference>
<evidence type="ECO:0000256" key="2">
    <source>
        <dbReference type="SAM" id="Phobius"/>
    </source>
</evidence>
<keyword evidence="2" id="KW-0812">Transmembrane</keyword>
<dbReference type="PANTHER" id="PTHR16502">
    <property type="entry name" value="KERATINOCYTE-ASSOCIATED TRANSMEMBRANE PROTEIN 2"/>
    <property type="match status" value="1"/>
</dbReference>
<evidence type="ECO:0000313" key="4">
    <source>
        <dbReference type="Proteomes" id="UP001497644"/>
    </source>
</evidence>
<feature type="compositionally biased region" description="Polar residues" evidence="1">
    <location>
        <begin position="245"/>
        <end position="261"/>
    </location>
</feature>
<evidence type="ECO:0000313" key="3">
    <source>
        <dbReference type="EMBL" id="CAL1686752.1"/>
    </source>
</evidence>
<feature type="region of interest" description="Disordered" evidence="1">
    <location>
        <begin position="232"/>
        <end position="320"/>
    </location>
</feature>
<feature type="compositionally biased region" description="Basic and acidic residues" evidence="1">
    <location>
        <begin position="271"/>
        <end position="289"/>
    </location>
</feature>
<gene>
    <name evidence="3" type="ORF">LPLAT_LOCUS12088</name>
</gene>
<keyword evidence="4" id="KW-1185">Reference proteome</keyword>
<dbReference type="Proteomes" id="UP001497644">
    <property type="component" value="Chromosome 7"/>
</dbReference>
<keyword evidence="2" id="KW-0472">Membrane</keyword>
<dbReference type="Pfam" id="PF17818">
    <property type="entry name" value="KCT2"/>
    <property type="match status" value="1"/>
</dbReference>
<protein>
    <submittedName>
        <fullName evidence="3">Uncharacterized protein</fullName>
    </submittedName>
</protein>
<feature type="transmembrane region" description="Helical" evidence="2">
    <location>
        <begin position="7"/>
        <end position="27"/>
    </location>
</feature>
<sequence>MENRYALFHVASMLNVLILVVSFTGVISSPMPNIREVMKNDTNLCEASQFLYDLERVYDTAYKICQYSNQLQISPSDTAVLPPYTEKFVPRGNVTQENKFCDSLHGFTSSYNKIDSFLKSLVENLNKPHICQIICFGLKDKLNPLCSIFAWIKKIDDIKKANRIEIKHDPTTSDKLVTTRSNETANNSGIVVDAKKILEENETNKQNTNQFLTNSANDIVENANLNESINVESDAEKAKSEKSITKPTKNTSANSESQVPSINDLAGNVPKNEEKGEDFYKEQSTDDLKTSTLSENTQDHYDGENPEDTDDADGTIPQSTRNQNENVQEVFDIQKNLQYPNIRTEDDSHFFTYFTVVTVACIAGYIGYHNKQKILAIVLEGRRSRSNRGRRRPSTANYRKLDCTLEEAVTSQCNANVTHVIY</sequence>
<dbReference type="PANTHER" id="PTHR16502:SF0">
    <property type="entry name" value="KERATINOCYTE-ASSOCIATED TRANSMEMBRANE PROTEIN 2"/>
    <property type="match status" value="1"/>
</dbReference>
<proteinExistence type="predicted"/>
<name>A0AAV2P374_9HYME</name>
<dbReference type="AlphaFoldDB" id="A0AAV2P374"/>
<feature type="transmembrane region" description="Helical" evidence="2">
    <location>
        <begin position="350"/>
        <end position="368"/>
    </location>
</feature>
<accession>A0AAV2P374</accession>
<keyword evidence="2" id="KW-1133">Transmembrane helix</keyword>